<feature type="region of interest" description="Disordered" evidence="10">
    <location>
        <begin position="206"/>
        <end position="244"/>
    </location>
</feature>
<dbReference type="PANTHER" id="PTHR10373">
    <property type="entry name" value="TRANSCRIPTION FACTOR 7 FAMILY MEMBER"/>
    <property type="match status" value="1"/>
</dbReference>
<keyword evidence="4" id="KW-0805">Transcription regulation</keyword>
<dbReference type="GO" id="GO:0021903">
    <property type="term" value="P:rostrocaudal neural tube patterning"/>
    <property type="evidence" value="ECO:0007669"/>
    <property type="project" value="UniProtKB-ARBA"/>
</dbReference>
<feature type="compositionally biased region" description="Basic and acidic residues" evidence="10">
    <location>
        <begin position="435"/>
        <end position="446"/>
    </location>
</feature>
<feature type="compositionally biased region" description="Low complexity" evidence="10">
    <location>
        <begin position="499"/>
        <end position="525"/>
    </location>
</feature>
<dbReference type="InterPro" id="IPR013558">
    <property type="entry name" value="CTNNB1-bd_N"/>
</dbReference>
<dbReference type="Gene3D" id="1.10.30.10">
    <property type="entry name" value="High mobility group box domain"/>
    <property type="match status" value="1"/>
</dbReference>
<organism evidence="12 13">
    <name type="scientific">Salmo salar</name>
    <name type="common">Atlantic salmon</name>
    <dbReference type="NCBI Taxonomy" id="8030"/>
    <lineage>
        <taxon>Eukaryota</taxon>
        <taxon>Metazoa</taxon>
        <taxon>Chordata</taxon>
        <taxon>Craniata</taxon>
        <taxon>Vertebrata</taxon>
        <taxon>Euteleostomi</taxon>
        <taxon>Actinopterygii</taxon>
        <taxon>Neopterygii</taxon>
        <taxon>Teleostei</taxon>
        <taxon>Protacanthopterygii</taxon>
        <taxon>Salmoniformes</taxon>
        <taxon>Salmonidae</taxon>
        <taxon>Salmoninae</taxon>
        <taxon>Salmo</taxon>
    </lineage>
</organism>
<feature type="DNA-binding region" description="HMG box" evidence="9">
    <location>
        <begin position="347"/>
        <end position="415"/>
    </location>
</feature>
<dbReference type="GO" id="GO:0000981">
    <property type="term" value="F:DNA-binding transcription factor activity, RNA polymerase II-specific"/>
    <property type="evidence" value="ECO:0007669"/>
    <property type="project" value="TreeGrafter"/>
</dbReference>
<comment type="similarity">
    <text evidence="2">Belongs to the TCF/LEF family.</text>
</comment>
<dbReference type="Proteomes" id="UP001652741">
    <property type="component" value="Chromosome ssa28"/>
</dbReference>
<keyword evidence="3" id="KW-0879">Wnt signaling pathway</keyword>
<dbReference type="InterPro" id="IPR024940">
    <property type="entry name" value="TCF/LEF"/>
</dbReference>
<evidence type="ECO:0000256" key="8">
    <source>
        <dbReference type="ARBA" id="ARBA00023242"/>
    </source>
</evidence>
<protein>
    <submittedName>
        <fullName evidence="13">Transcription factor 7-like 2 isoform X8</fullName>
    </submittedName>
</protein>
<dbReference type="GO" id="GO:0008284">
    <property type="term" value="P:positive regulation of cell population proliferation"/>
    <property type="evidence" value="ECO:0007669"/>
    <property type="project" value="UniProtKB-ARBA"/>
</dbReference>
<dbReference type="RefSeq" id="XP_014034616.2">
    <property type="nucleotide sequence ID" value="XM_014179141.2"/>
</dbReference>
<dbReference type="GeneID" id="106589326"/>
<keyword evidence="7" id="KW-0804">Transcription</keyword>
<dbReference type="Gene3D" id="4.10.900.10">
    <property type="entry name" value="TCF3-CBD (Catenin binding domain)"/>
    <property type="match status" value="1"/>
</dbReference>
<reference evidence="13" key="1">
    <citation type="submission" date="2025-08" db="UniProtKB">
        <authorList>
            <consortium name="RefSeq"/>
        </authorList>
    </citation>
    <scope>IDENTIFICATION</scope>
</reference>
<evidence type="ECO:0000256" key="7">
    <source>
        <dbReference type="ARBA" id="ARBA00023163"/>
    </source>
</evidence>
<dbReference type="AlphaFoldDB" id="A0A1S3Q3Y2"/>
<evidence type="ECO:0000256" key="9">
    <source>
        <dbReference type="PROSITE-ProRule" id="PRU00267"/>
    </source>
</evidence>
<keyword evidence="8 9" id="KW-0539">Nucleus</keyword>
<dbReference type="PROSITE" id="PS50118">
    <property type="entry name" value="HMG_BOX_2"/>
    <property type="match status" value="1"/>
</dbReference>
<evidence type="ECO:0000259" key="11">
    <source>
        <dbReference type="PROSITE" id="PS50118"/>
    </source>
</evidence>
<gene>
    <name evidence="13" type="primary">LOC106589326</name>
</gene>
<dbReference type="InterPro" id="IPR036910">
    <property type="entry name" value="HMG_box_dom_sf"/>
</dbReference>
<dbReference type="GO" id="GO:0060070">
    <property type="term" value="P:canonical Wnt signaling pathway"/>
    <property type="evidence" value="ECO:0007669"/>
    <property type="project" value="TreeGrafter"/>
</dbReference>
<dbReference type="PANTHER" id="PTHR10373:SF32">
    <property type="entry name" value="TRANSCRIPTION FACTOR 7-LIKE 2"/>
    <property type="match status" value="1"/>
</dbReference>
<dbReference type="SUPFAM" id="SSF47095">
    <property type="entry name" value="HMG-box"/>
    <property type="match status" value="1"/>
</dbReference>
<evidence type="ECO:0000256" key="1">
    <source>
        <dbReference type="ARBA" id="ARBA00004123"/>
    </source>
</evidence>
<sequence>MPQLNGGGGDDLGANDEMISFKDEGEQEEKISENLSAERDLADVKSSLVNESETNQNSSSDSEAERRPPPRSETFRDKTRESLEEAAKRQDGGLFKSPPYPGYPFIMIPDLTSPYLPNGSLSPTARTYLQMKWPLLDVNHGSLQSRQALKDARSPSPAHIVGPFCLEFPGQSDLSLHQFQLSNKVPVVQHPHHVHPLTPLITYSNEHFTPGNPPPHLQGDVDPKTGIPRPPQHPDISPYYPLSPGSVGQLPHPLGWLVPQQGQPVYPITTGGFRHPYPTALTVNASMQRFPHHMVPPHHSLHQTGIPHPAIVTPNVKQESSHSDIGLNSSKHQDSKKEDEKKKQPHIKKPLNAFMLYMKEMRAKVVAECTLKESAAINQILGRRWHALTREEQAKYYELARKERQLHMQLYPGWSARDNYAGNQQGKKKKRKRDKQPGEGNEHREYFPNPCLSLPPITDLSAPKKCRARFGLDQQNNWCGPCRRKKKCIRYIQGEGSCASPPSSDGSLLDSPPSSPSSVAPSPSSKESKPQTEQMQPLSLTMKPAHQPLHHPHLLAGHPPPPSLVLLENSAAAAGKMPGAAHNGAHDHGNVSSSRQPGSSGASLARPLAASLCHSHSLHPNSTAPQPLSLVTKSIE</sequence>
<feature type="compositionally biased region" description="Basic and acidic residues" evidence="10">
    <location>
        <begin position="331"/>
        <end position="342"/>
    </location>
</feature>
<evidence type="ECO:0000256" key="3">
    <source>
        <dbReference type="ARBA" id="ARBA00022687"/>
    </source>
</evidence>
<dbReference type="GO" id="GO:0060847">
    <property type="term" value="P:endothelial cell fate specification"/>
    <property type="evidence" value="ECO:0007669"/>
    <property type="project" value="UniProtKB-ARBA"/>
</dbReference>
<evidence type="ECO:0000313" key="13">
    <source>
        <dbReference type="RefSeq" id="XP_014034616.2"/>
    </source>
</evidence>
<evidence type="ECO:0000256" key="10">
    <source>
        <dbReference type="SAM" id="MobiDB-lite"/>
    </source>
</evidence>
<dbReference type="GO" id="GO:1990907">
    <property type="term" value="C:beta-catenin-TCF complex"/>
    <property type="evidence" value="ECO:0007669"/>
    <property type="project" value="TreeGrafter"/>
</dbReference>
<feature type="compositionally biased region" description="Gly residues" evidence="10">
    <location>
        <begin position="1"/>
        <end position="11"/>
    </location>
</feature>
<proteinExistence type="inferred from homology"/>
<feature type="compositionally biased region" description="Polar residues" evidence="10">
    <location>
        <begin position="47"/>
        <end position="61"/>
    </location>
</feature>
<feature type="compositionally biased region" description="Basic and acidic residues" evidence="10">
    <location>
        <begin position="63"/>
        <end position="91"/>
    </location>
</feature>
<dbReference type="GO" id="GO:0000978">
    <property type="term" value="F:RNA polymerase II cis-regulatory region sequence-specific DNA binding"/>
    <property type="evidence" value="ECO:0007669"/>
    <property type="project" value="TreeGrafter"/>
</dbReference>
<keyword evidence="6" id="KW-0010">Activator</keyword>
<dbReference type="GO" id="GO:0007507">
    <property type="term" value="P:heart development"/>
    <property type="evidence" value="ECO:0007669"/>
    <property type="project" value="UniProtKB-ARBA"/>
</dbReference>
<feature type="compositionally biased region" description="Low complexity" evidence="10">
    <location>
        <begin position="571"/>
        <end position="581"/>
    </location>
</feature>
<feature type="region of interest" description="Disordered" evidence="10">
    <location>
        <begin position="1"/>
        <end position="96"/>
    </location>
</feature>
<dbReference type="GO" id="GO:0030901">
    <property type="term" value="P:midbrain development"/>
    <property type="evidence" value="ECO:0007669"/>
    <property type="project" value="UniProtKB-ARBA"/>
</dbReference>
<evidence type="ECO:0000256" key="5">
    <source>
        <dbReference type="ARBA" id="ARBA00023125"/>
    </source>
</evidence>
<dbReference type="GO" id="GO:0071664">
    <property type="term" value="C:catenin-TCF7L2 complex"/>
    <property type="evidence" value="ECO:0007669"/>
    <property type="project" value="TreeGrafter"/>
</dbReference>
<dbReference type="InterPro" id="IPR009071">
    <property type="entry name" value="HMG_box_dom"/>
</dbReference>
<feature type="region of interest" description="Disordered" evidence="10">
    <location>
        <begin position="415"/>
        <end position="450"/>
    </location>
</feature>
<accession>A0A1S3Q3Y2</accession>
<feature type="compositionally biased region" description="Polar residues" evidence="10">
    <location>
        <begin position="618"/>
        <end position="636"/>
    </location>
</feature>
<evidence type="ECO:0000256" key="4">
    <source>
        <dbReference type="ARBA" id="ARBA00023015"/>
    </source>
</evidence>
<feature type="region of interest" description="Disordered" evidence="10">
    <location>
        <begin position="495"/>
        <end position="636"/>
    </location>
</feature>
<dbReference type="GO" id="GO:0010456">
    <property type="term" value="P:cell proliferation in dorsal spinal cord"/>
    <property type="evidence" value="ECO:0007669"/>
    <property type="project" value="UniProtKB-ARBA"/>
</dbReference>
<evidence type="ECO:0000313" key="12">
    <source>
        <dbReference type="Proteomes" id="UP001652741"/>
    </source>
</evidence>
<name>A0A1S3Q3Y2_SALSA</name>
<dbReference type="SMART" id="SM01366">
    <property type="entry name" value="c-clamp"/>
    <property type="match status" value="1"/>
</dbReference>
<dbReference type="Pfam" id="PF00505">
    <property type="entry name" value="HMG_box"/>
    <property type="match status" value="1"/>
</dbReference>
<dbReference type="SMART" id="SM00398">
    <property type="entry name" value="HMG"/>
    <property type="match status" value="1"/>
</dbReference>
<keyword evidence="5 9" id="KW-0238">DNA-binding</keyword>
<feature type="compositionally biased region" description="Basic and acidic residues" evidence="10">
    <location>
        <begin position="19"/>
        <end position="43"/>
    </location>
</feature>
<dbReference type="Pfam" id="PF08347">
    <property type="entry name" value="CTNNB1_binding"/>
    <property type="match status" value="1"/>
</dbReference>
<dbReference type="InterPro" id="IPR027397">
    <property type="entry name" value="Catenin-bd_sf"/>
</dbReference>
<dbReference type="GO" id="GO:0000785">
    <property type="term" value="C:chromatin"/>
    <property type="evidence" value="ECO:0007669"/>
    <property type="project" value="TreeGrafter"/>
</dbReference>
<feature type="region of interest" description="Disordered" evidence="10">
    <location>
        <begin position="316"/>
        <end position="347"/>
    </location>
</feature>
<feature type="domain" description="HMG box" evidence="11">
    <location>
        <begin position="347"/>
        <end position="415"/>
    </location>
</feature>
<evidence type="ECO:0000256" key="2">
    <source>
        <dbReference type="ARBA" id="ARBA00006569"/>
    </source>
</evidence>
<feature type="compositionally biased region" description="Low complexity" evidence="10">
    <location>
        <begin position="590"/>
        <end position="603"/>
    </location>
</feature>
<keyword evidence="12" id="KW-1185">Reference proteome</keyword>
<comment type="subcellular location">
    <subcellularLocation>
        <location evidence="1">Nucleus</location>
    </subcellularLocation>
</comment>
<evidence type="ECO:0000256" key="6">
    <source>
        <dbReference type="ARBA" id="ARBA00023159"/>
    </source>
</evidence>
<dbReference type="CDD" id="cd21996">
    <property type="entry name" value="HMG-box_TCF7-like"/>
    <property type="match status" value="1"/>
</dbReference>